<proteinExistence type="predicted"/>
<protein>
    <submittedName>
        <fullName evidence="1">Uncharacterized protein</fullName>
    </submittedName>
</protein>
<evidence type="ECO:0000313" key="1">
    <source>
        <dbReference type="EMBL" id="CAE2342446.1"/>
    </source>
</evidence>
<accession>A0A7S4PR17</accession>
<sequence>MFWRRCRRGGGFACGVRPWSIRMWRAALKHSGGGRRAGFDAGNTHVLGGHVARAVACVRGVRRAGEGMGKPRVRDDAQSCPSATKAIICPSASPGGGGGIPSVRSSFAWSGFARCARAPLVAAFAPEKIPPRS</sequence>
<name>A0A7S4PR17_9CRYP</name>
<dbReference type="AlphaFoldDB" id="A0A7S4PR17"/>
<gene>
    <name evidence="1" type="ORF">CPAR00382_LOCUS1</name>
</gene>
<organism evidence="1">
    <name type="scientific">Cryptomonas paramaecium</name>
    <dbReference type="NCBI Taxonomy" id="2898"/>
    <lineage>
        <taxon>Eukaryota</taxon>
        <taxon>Cryptophyceae</taxon>
        <taxon>Cryptomonadales</taxon>
        <taxon>Cryptomonadaceae</taxon>
        <taxon>Cryptomonas</taxon>
    </lineage>
</organism>
<reference evidence="1" key="1">
    <citation type="submission" date="2021-01" db="EMBL/GenBank/DDBJ databases">
        <authorList>
            <person name="Corre E."/>
            <person name="Pelletier E."/>
            <person name="Niang G."/>
            <person name="Scheremetjew M."/>
            <person name="Finn R."/>
            <person name="Kale V."/>
            <person name="Holt S."/>
            <person name="Cochrane G."/>
            <person name="Meng A."/>
            <person name="Brown T."/>
            <person name="Cohen L."/>
        </authorList>
    </citation>
    <scope>NUCLEOTIDE SEQUENCE</scope>
    <source>
        <strain evidence="1">CCAP977/2a</strain>
    </source>
</reference>
<dbReference type="EMBL" id="HBKS01000002">
    <property type="protein sequence ID" value="CAE2342446.1"/>
    <property type="molecule type" value="Transcribed_RNA"/>
</dbReference>